<evidence type="ECO:0000256" key="2">
    <source>
        <dbReference type="ARBA" id="ARBA00022801"/>
    </source>
</evidence>
<keyword evidence="2" id="KW-0378">Hydrolase</keyword>
<dbReference type="GO" id="GO:0008233">
    <property type="term" value="F:peptidase activity"/>
    <property type="evidence" value="ECO:0007669"/>
    <property type="project" value="UniProtKB-KW"/>
</dbReference>
<dbReference type="GO" id="GO:0005576">
    <property type="term" value="C:extracellular region"/>
    <property type="evidence" value="ECO:0007669"/>
    <property type="project" value="TreeGrafter"/>
</dbReference>
<keyword evidence="5" id="KW-1185">Reference proteome</keyword>
<dbReference type="PANTHER" id="PTHR47967:SF51">
    <property type="entry name" value="PEPTIDASE A1 DOMAIN-CONTAINING PROTEIN"/>
    <property type="match status" value="1"/>
</dbReference>
<comment type="caution">
    <text evidence="4">The sequence shown here is derived from an EMBL/GenBank/DDBJ whole genome shotgun (WGS) entry which is preliminary data.</text>
</comment>
<dbReference type="GO" id="GO:0006508">
    <property type="term" value="P:proteolysis"/>
    <property type="evidence" value="ECO:0007669"/>
    <property type="project" value="UniProtKB-KW"/>
</dbReference>
<sequence>MYFSSLNSTNLLTTYYISDSLYAFYCRFTSSDVQSFSDILYFQNLEIVSVGGKKLEFKSSHLMNSSHTDEDSENVIIDSSMTLTFLIEEIYSKLESTLLEMIKGKIKLCDQFKYTLLVI</sequence>
<dbReference type="Gene3D" id="2.40.70.10">
    <property type="entry name" value="Acid Proteases"/>
    <property type="match status" value="1"/>
</dbReference>
<dbReference type="OrthoDB" id="2747330at2759"/>
<feature type="domain" description="Xylanase inhibitor C-terminal" evidence="3">
    <location>
        <begin position="41"/>
        <end position="105"/>
    </location>
</feature>
<dbReference type="InterPro" id="IPR032799">
    <property type="entry name" value="TAXi_C"/>
</dbReference>
<reference evidence="4 5" key="1">
    <citation type="submission" date="2020-09" db="EMBL/GenBank/DDBJ databases">
        <title>De no assembly of potato wild relative species, Solanum commersonii.</title>
        <authorList>
            <person name="Cho K."/>
        </authorList>
    </citation>
    <scope>NUCLEOTIDE SEQUENCE [LARGE SCALE GENOMIC DNA]</scope>
    <source>
        <strain evidence="4">LZ3.2</strain>
        <tissue evidence="4">Leaf</tissue>
    </source>
</reference>
<dbReference type="InterPro" id="IPR051708">
    <property type="entry name" value="Plant_Aspart_Prot_A1"/>
</dbReference>
<accession>A0A9J5XJF3</accession>
<dbReference type="Pfam" id="PF14541">
    <property type="entry name" value="TAXi_C"/>
    <property type="match status" value="1"/>
</dbReference>
<dbReference type="AlphaFoldDB" id="A0A9J5XJF3"/>
<dbReference type="PANTHER" id="PTHR47967">
    <property type="entry name" value="OS07G0603500 PROTEIN-RELATED"/>
    <property type="match status" value="1"/>
</dbReference>
<evidence type="ECO:0000313" key="4">
    <source>
        <dbReference type="EMBL" id="KAG5587404.1"/>
    </source>
</evidence>
<evidence type="ECO:0000256" key="1">
    <source>
        <dbReference type="ARBA" id="ARBA00022670"/>
    </source>
</evidence>
<dbReference type="Proteomes" id="UP000824120">
    <property type="component" value="Chromosome 9"/>
</dbReference>
<gene>
    <name evidence="4" type="ORF">H5410_047838</name>
</gene>
<dbReference type="SUPFAM" id="SSF50630">
    <property type="entry name" value="Acid proteases"/>
    <property type="match status" value="1"/>
</dbReference>
<proteinExistence type="predicted"/>
<dbReference type="EMBL" id="JACXVP010000009">
    <property type="protein sequence ID" value="KAG5587404.1"/>
    <property type="molecule type" value="Genomic_DNA"/>
</dbReference>
<protein>
    <recommendedName>
        <fullName evidence="3">Xylanase inhibitor C-terminal domain-containing protein</fullName>
    </recommendedName>
</protein>
<evidence type="ECO:0000313" key="5">
    <source>
        <dbReference type="Proteomes" id="UP000824120"/>
    </source>
</evidence>
<organism evidence="4 5">
    <name type="scientific">Solanum commersonii</name>
    <name type="common">Commerson's wild potato</name>
    <name type="synonym">Commerson's nightshade</name>
    <dbReference type="NCBI Taxonomy" id="4109"/>
    <lineage>
        <taxon>Eukaryota</taxon>
        <taxon>Viridiplantae</taxon>
        <taxon>Streptophyta</taxon>
        <taxon>Embryophyta</taxon>
        <taxon>Tracheophyta</taxon>
        <taxon>Spermatophyta</taxon>
        <taxon>Magnoliopsida</taxon>
        <taxon>eudicotyledons</taxon>
        <taxon>Gunneridae</taxon>
        <taxon>Pentapetalae</taxon>
        <taxon>asterids</taxon>
        <taxon>lamiids</taxon>
        <taxon>Solanales</taxon>
        <taxon>Solanaceae</taxon>
        <taxon>Solanoideae</taxon>
        <taxon>Solaneae</taxon>
        <taxon>Solanum</taxon>
    </lineage>
</organism>
<evidence type="ECO:0000259" key="3">
    <source>
        <dbReference type="Pfam" id="PF14541"/>
    </source>
</evidence>
<keyword evidence="1" id="KW-0645">Protease</keyword>
<dbReference type="InterPro" id="IPR021109">
    <property type="entry name" value="Peptidase_aspartic_dom_sf"/>
</dbReference>
<name>A0A9J5XJF3_SOLCO</name>